<reference evidence="1" key="1">
    <citation type="journal article" date="2020" name="Stud. Mycol.">
        <title>101 Dothideomycetes genomes: a test case for predicting lifestyles and emergence of pathogens.</title>
        <authorList>
            <person name="Haridas S."/>
            <person name="Albert R."/>
            <person name="Binder M."/>
            <person name="Bloem J."/>
            <person name="Labutti K."/>
            <person name="Salamov A."/>
            <person name="Andreopoulos B."/>
            <person name="Baker S."/>
            <person name="Barry K."/>
            <person name="Bills G."/>
            <person name="Bluhm B."/>
            <person name="Cannon C."/>
            <person name="Castanera R."/>
            <person name="Culley D."/>
            <person name="Daum C."/>
            <person name="Ezra D."/>
            <person name="Gonzalez J."/>
            <person name="Henrissat B."/>
            <person name="Kuo A."/>
            <person name="Liang C."/>
            <person name="Lipzen A."/>
            <person name="Lutzoni F."/>
            <person name="Magnuson J."/>
            <person name="Mondo S."/>
            <person name="Nolan M."/>
            <person name="Ohm R."/>
            <person name="Pangilinan J."/>
            <person name="Park H.-J."/>
            <person name="Ramirez L."/>
            <person name="Alfaro M."/>
            <person name="Sun H."/>
            <person name="Tritt A."/>
            <person name="Yoshinaga Y."/>
            <person name="Zwiers L.-H."/>
            <person name="Turgeon B."/>
            <person name="Goodwin S."/>
            <person name="Spatafora J."/>
            <person name="Crous P."/>
            <person name="Grigoriev I."/>
        </authorList>
    </citation>
    <scope>NUCLEOTIDE SEQUENCE</scope>
    <source>
        <strain evidence="1">CBS 207.26</strain>
    </source>
</reference>
<keyword evidence="2" id="KW-1185">Reference proteome</keyword>
<protein>
    <submittedName>
        <fullName evidence="1">Uncharacterized protein</fullName>
    </submittedName>
</protein>
<name>A0A6A6ET60_9PEZI</name>
<organism evidence="1 2">
    <name type="scientific">Zopfia rhizophila CBS 207.26</name>
    <dbReference type="NCBI Taxonomy" id="1314779"/>
    <lineage>
        <taxon>Eukaryota</taxon>
        <taxon>Fungi</taxon>
        <taxon>Dikarya</taxon>
        <taxon>Ascomycota</taxon>
        <taxon>Pezizomycotina</taxon>
        <taxon>Dothideomycetes</taxon>
        <taxon>Dothideomycetes incertae sedis</taxon>
        <taxon>Zopfiaceae</taxon>
        <taxon>Zopfia</taxon>
    </lineage>
</organism>
<evidence type="ECO:0000313" key="1">
    <source>
        <dbReference type="EMBL" id="KAF2194172.1"/>
    </source>
</evidence>
<dbReference type="EMBL" id="ML994612">
    <property type="protein sequence ID" value="KAF2194172.1"/>
    <property type="molecule type" value="Genomic_DNA"/>
</dbReference>
<dbReference type="Proteomes" id="UP000800200">
    <property type="component" value="Unassembled WGS sequence"/>
</dbReference>
<accession>A0A6A6ET60</accession>
<dbReference type="AlphaFoldDB" id="A0A6A6ET60"/>
<evidence type="ECO:0000313" key="2">
    <source>
        <dbReference type="Proteomes" id="UP000800200"/>
    </source>
</evidence>
<proteinExistence type="predicted"/>
<sequence>MTKPSGYDEWASLVRQDPRAAWAKLRECDTGEGIGEIGHDIVHYWTVCNTDSIQAAVDKREATLRWAPRSTYDKETGLFWLLPEGLMQEPAYERYLQLKPGQDNPSRLAALKQIDEAISFKNYRDVPHLTTGDIEIAKGEEKRVESFHE</sequence>
<gene>
    <name evidence="1" type="ORF">K469DRAFT_689215</name>
</gene>